<gene>
    <name evidence="1" type="ORF">RVIR1_07830</name>
</gene>
<organism evidence="1 2">
    <name type="scientific">Candidatus Rickettsiella viridis</name>
    <dbReference type="NCBI Taxonomy" id="676208"/>
    <lineage>
        <taxon>Bacteria</taxon>
        <taxon>Pseudomonadati</taxon>
        <taxon>Pseudomonadota</taxon>
        <taxon>Gammaproteobacteria</taxon>
        <taxon>Legionellales</taxon>
        <taxon>Coxiellaceae</taxon>
        <taxon>Rickettsiella</taxon>
    </lineage>
</organism>
<reference evidence="1 2" key="1">
    <citation type="submission" date="2017-03" db="EMBL/GenBank/DDBJ databases">
        <title>The genome sequence of Candidatus Rickettsiella viridis.</title>
        <authorList>
            <person name="Nikoh N."/>
            <person name="Tsuchida T."/>
            <person name="Yamaguchi K."/>
            <person name="Maeda T."/>
            <person name="Shigenobu S."/>
            <person name="Fukatsu T."/>
        </authorList>
    </citation>
    <scope>NUCLEOTIDE SEQUENCE [LARGE SCALE GENOMIC DNA]</scope>
    <source>
        <strain evidence="1 2">Ap-RA04</strain>
    </source>
</reference>
<sequence>MKHFNWLVKLIFYKHQEKKATVTNTQGDSQSVFYPVSYLSQQHANLCTDASENMLYYFIGNPIATMNINSRGTFQGREPDNDGFELSNIAITEIKQNLKDNGPFILALPLKYGVLHSVVVIGFSNNQLIYHDPLTGPNRIMSIDELTQLNGDKKIEIAQPKFFNGKHFKKQSSTFEQGQVITLPKKYAYFFSPEKMSYEARQCQAIIDFLTDYAKNSLWNIRKKHKNQVKKFLMENNKIKSLSALLVNLKTLENPAKSTKKDLYARLQTIKLIFGRR</sequence>
<dbReference type="KEGG" id="rvi:RVIR1_07830"/>
<dbReference type="RefSeq" id="WP_126322741.1">
    <property type="nucleotide sequence ID" value="NZ_AP018005.1"/>
</dbReference>
<evidence type="ECO:0008006" key="3">
    <source>
        <dbReference type="Google" id="ProtNLM"/>
    </source>
</evidence>
<dbReference type="Pfam" id="PF12385">
    <property type="entry name" value="Peptidase_C70"/>
    <property type="match status" value="1"/>
</dbReference>
<evidence type="ECO:0000313" key="2">
    <source>
        <dbReference type="Proteomes" id="UP000282483"/>
    </source>
</evidence>
<dbReference type="InterPro" id="IPR022118">
    <property type="entry name" value="Peptidase_C70_AvrRpt2"/>
</dbReference>
<evidence type="ECO:0000313" key="1">
    <source>
        <dbReference type="EMBL" id="BBB15272.1"/>
    </source>
</evidence>
<name>A0A2Z5V4A3_9COXI</name>
<dbReference type="Proteomes" id="UP000282483">
    <property type="component" value="Chromosome"/>
</dbReference>
<dbReference type="AlphaFoldDB" id="A0A2Z5V4A3"/>
<dbReference type="EMBL" id="AP018005">
    <property type="protein sequence ID" value="BBB15272.1"/>
    <property type="molecule type" value="Genomic_DNA"/>
</dbReference>
<protein>
    <recommendedName>
        <fullName evidence="3">Peptidase C39-like domain-containing protein</fullName>
    </recommendedName>
</protein>
<accession>A0A2Z5V4A3</accession>
<dbReference type="Gene3D" id="3.90.70.10">
    <property type="entry name" value="Cysteine proteinases"/>
    <property type="match status" value="1"/>
</dbReference>
<keyword evidence="2" id="KW-1185">Reference proteome</keyword>
<proteinExistence type="predicted"/>